<protein>
    <recommendedName>
        <fullName evidence="2">Metallo-beta-lactamase domain-containing protein</fullName>
    </recommendedName>
</protein>
<dbReference type="GO" id="GO:0016740">
    <property type="term" value="F:transferase activity"/>
    <property type="evidence" value="ECO:0007669"/>
    <property type="project" value="TreeGrafter"/>
</dbReference>
<dbReference type="PANTHER" id="PTHR13754:SF13">
    <property type="entry name" value="METALLO-BETA-LACTAMASE SUPERFAMILY PROTEIN (AFU_ORTHOLOGUE AFUA_3G07630)"/>
    <property type="match status" value="1"/>
</dbReference>
<dbReference type="SUPFAM" id="SSF56281">
    <property type="entry name" value="Metallo-hydrolase/oxidoreductase"/>
    <property type="match status" value="1"/>
</dbReference>
<sequence>MNISHNHIEHSGGLNDLYNKNNNLEIYVPKENLNLFRKKYSKSIVYAVSELQEIDKNIYLTGQLGTYLKEQALFLKTQSNELIVIVGCCHPGLEEIISIGKNIANIKGIFGGFHNQRNFSCLSEMKIIGACHCTQHLDLIKKRFPEEFREIHVGDSLHF</sequence>
<gene>
    <name evidence="1" type="ORF">LCGC14_0606130</name>
</gene>
<dbReference type="Gene3D" id="3.60.15.10">
    <property type="entry name" value="Ribonuclease Z/Hydroxyacylglutathione hydrolase-like"/>
    <property type="match status" value="1"/>
</dbReference>
<comment type="caution">
    <text evidence="1">The sequence shown here is derived from an EMBL/GenBank/DDBJ whole genome shotgun (WGS) entry which is preliminary data.</text>
</comment>
<accession>A0A0F9TV94</accession>
<proteinExistence type="predicted"/>
<dbReference type="PANTHER" id="PTHR13754">
    <property type="entry name" value="METALLO-BETA-LACTAMASE SUPERFAMILY PROTEIN"/>
    <property type="match status" value="1"/>
</dbReference>
<evidence type="ECO:0008006" key="2">
    <source>
        <dbReference type="Google" id="ProtNLM"/>
    </source>
</evidence>
<dbReference type="InterPro" id="IPR036866">
    <property type="entry name" value="RibonucZ/Hydroxyglut_hydro"/>
</dbReference>
<name>A0A0F9TV94_9ZZZZ</name>
<reference evidence="1" key="1">
    <citation type="journal article" date="2015" name="Nature">
        <title>Complex archaea that bridge the gap between prokaryotes and eukaryotes.</title>
        <authorList>
            <person name="Spang A."/>
            <person name="Saw J.H."/>
            <person name="Jorgensen S.L."/>
            <person name="Zaremba-Niedzwiedzka K."/>
            <person name="Martijn J."/>
            <person name="Lind A.E."/>
            <person name="van Eijk R."/>
            <person name="Schleper C."/>
            <person name="Guy L."/>
            <person name="Ettema T.J."/>
        </authorList>
    </citation>
    <scope>NUCLEOTIDE SEQUENCE</scope>
</reference>
<organism evidence="1">
    <name type="scientific">marine sediment metagenome</name>
    <dbReference type="NCBI Taxonomy" id="412755"/>
    <lineage>
        <taxon>unclassified sequences</taxon>
        <taxon>metagenomes</taxon>
        <taxon>ecological metagenomes</taxon>
    </lineage>
</organism>
<dbReference type="InterPro" id="IPR052926">
    <property type="entry name" value="Metallo-beta-lactamase_dom"/>
</dbReference>
<dbReference type="AlphaFoldDB" id="A0A0F9TV94"/>
<evidence type="ECO:0000313" key="1">
    <source>
        <dbReference type="EMBL" id="KKN53061.1"/>
    </source>
</evidence>
<dbReference type="EMBL" id="LAZR01000990">
    <property type="protein sequence ID" value="KKN53061.1"/>
    <property type="molecule type" value="Genomic_DNA"/>
</dbReference>